<proteinExistence type="predicted"/>
<evidence type="ECO:0000313" key="2">
    <source>
        <dbReference type="Proteomes" id="UP000321103"/>
    </source>
</evidence>
<evidence type="ECO:0000313" key="1">
    <source>
        <dbReference type="EMBL" id="GEO97472.1"/>
    </source>
</evidence>
<protein>
    <recommendedName>
        <fullName evidence="3">Abi-like protein</fullName>
    </recommendedName>
</protein>
<dbReference type="STRING" id="388357.GCA_001580365_03587"/>
<dbReference type="Proteomes" id="UP000321103">
    <property type="component" value="Unassembled WGS sequence"/>
</dbReference>
<reference evidence="1 2" key="1">
    <citation type="submission" date="2019-07" db="EMBL/GenBank/DDBJ databases">
        <title>Whole genome shotgun sequence of Kocuria turfanensis NBRC 107627.</title>
        <authorList>
            <person name="Hosoyama A."/>
            <person name="Uohara A."/>
            <person name="Ohji S."/>
            <person name="Ichikawa N."/>
        </authorList>
    </citation>
    <scope>NUCLEOTIDE SEQUENCE [LARGE SCALE GENOMIC DNA]</scope>
    <source>
        <strain evidence="1 2">NBRC 107627</strain>
    </source>
</reference>
<dbReference type="AlphaFoldDB" id="A0A512IIJ9"/>
<keyword evidence="2" id="KW-1185">Reference proteome</keyword>
<comment type="caution">
    <text evidence="1">The sequence shown here is derived from an EMBL/GenBank/DDBJ whole genome shotgun (WGS) entry which is preliminary data.</text>
</comment>
<sequence>MAAPGWSNGAHQRALQRAITPLRMGSYLHAAGHEVGLATQLYIWDRDVAAALLADVAIVEVALRNALNDQLTAAYGPRWFEVDVGFDGPTRQSLAQAWAALPSGSQTPGHLVARLMLGFWKGLLEPGGYVGRAPQRFRADHEALWVHCLHRAFPGGRLMARAEGAQFTRSWTLEKVTVVHAARNRAAHHEPFVNGFPLPGQRIRLEVQDAHQACLKLAGIIDRDLAGWLRTSTVVPGLLNDRPQSTS</sequence>
<accession>A0A512IIJ9</accession>
<evidence type="ECO:0008006" key="3">
    <source>
        <dbReference type="Google" id="ProtNLM"/>
    </source>
</evidence>
<gene>
    <name evidence="1" type="ORF">KTU01_35950</name>
</gene>
<name>A0A512IIJ9_9MICC</name>
<organism evidence="1 2">
    <name type="scientific">Kocuria turfanensis</name>
    <dbReference type="NCBI Taxonomy" id="388357"/>
    <lineage>
        <taxon>Bacteria</taxon>
        <taxon>Bacillati</taxon>
        <taxon>Actinomycetota</taxon>
        <taxon>Actinomycetes</taxon>
        <taxon>Micrococcales</taxon>
        <taxon>Micrococcaceae</taxon>
        <taxon>Kocuria</taxon>
    </lineage>
</organism>
<dbReference type="EMBL" id="BJZS01000131">
    <property type="protein sequence ID" value="GEO97472.1"/>
    <property type="molecule type" value="Genomic_DNA"/>
</dbReference>